<dbReference type="KEGG" id="thu:AC731_005295"/>
<dbReference type="Proteomes" id="UP000036902">
    <property type="component" value="Chromosome"/>
</dbReference>
<keyword evidence="1" id="KW-0732">Signal</keyword>
<protein>
    <submittedName>
        <fullName evidence="2">Uncharacterized protein</fullName>
    </submittedName>
</protein>
<gene>
    <name evidence="2" type="ORF">AC731_005295</name>
</gene>
<organism evidence="2 3">
    <name type="scientific">Thauera humireducens</name>
    <dbReference type="NCBI Taxonomy" id="1134435"/>
    <lineage>
        <taxon>Bacteria</taxon>
        <taxon>Pseudomonadati</taxon>
        <taxon>Pseudomonadota</taxon>
        <taxon>Betaproteobacteria</taxon>
        <taxon>Rhodocyclales</taxon>
        <taxon>Zoogloeaceae</taxon>
        <taxon>Thauera</taxon>
    </lineage>
</organism>
<proteinExistence type="predicted"/>
<dbReference type="AlphaFoldDB" id="A0A127K362"/>
<name>A0A127K362_9RHOO</name>
<feature type="chain" id="PRO_5007797925" evidence="1">
    <location>
        <begin position="20"/>
        <end position="119"/>
    </location>
</feature>
<reference evidence="3" key="1">
    <citation type="submission" date="2016-03" db="EMBL/GenBank/DDBJ databases">
        <authorList>
            <person name="Ma C."/>
            <person name="Zhou S."/>
            <person name="Yang G."/>
        </authorList>
    </citation>
    <scope>NUCLEOTIDE SEQUENCE [LARGE SCALE GENOMIC DNA]</scope>
    <source>
        <strain evidence="3">SgZ-1</strain>
    </source>
</reference>
<sequence length="119" mass="12485">MKPATALVVLATFPSLALAGNYAECILDVVPGVQNDPAAYAAHQVCLSKFPGGIQAVKQGSGRGFFAYDSGAECTLKKAGDTRSQSGAAMISASCRKLYDATQDLFDELGIDPNETPRR</sequence>
<evidence type="ECO:0000313" key="2">
    <source>
        <dbReference type="EMBL" id="AMO36400.1"/>
    </source>
</evidence>
<evidence type="ECO:0000313" key="3">
    <source>
        <dbReference type="Proteomes" id="UP000036902"/>
    </source>
</evidence>
<evidence type="ECO:0000256" key="1">
    <source>
        <dbReference type="SAM" id="SignalP"/>
    </source>
</evidence>
<dbReference type="EMBL" id="CP014646">
    <property type="protein sequence ID" value="AMO36400.1"/>
    <property type="molecule type" value="Genomic_DNA"/>
</dbReference>
<dbReference type="STRING" id="1134435.AC731_005295"/>
<dbReference type="RefSeq" id="WP_048709806.1">
    <property type="nucleotide sequence ID" value="NZ_CP014646.1"/>
</dbReference>
<keyword evidence="3" id="KW-1185">Reference proteome</keyword>
<feature type="signal peptide" evidence="1">
    <location>
        <begin position="1"/>
        <end position="19"/>
    </location>
</feature>
<accession>A0A127K362</accession>